<organism evidence="1">
    <name type="scientific">Siphoviridae sp. ctHjy10</name>
    <dbReference type="NCBI Taxonomy" id="2826234"/>
    <lineage>
        <taxon>Viruses</taxon>
        <taxon>Duplodnaviria</taxon>
        <taxon>Heunggongvirae</taxon>
        <taxon>Uroviricota</taxon>
        <taxon>Caudoviricetes</taxon>
    </lineage>
</organism>
<protein>
    <submittedName>
        <fullName evidence="1">Uncharacterized protein</fullName>
    </submittedName>
</protein>
<name>A0A8S5MBZ6_9CAUD</name>
<proteinExistence type="predicted"/>
<evidence type="ECO:0000313" key="1">
    <source>
        <dbReference type="EMBL" id="DAD79758.1"/>
    </source>
</evidence>
<sequence length="29" mass="3259">MPCTWCIPNTTLPFYTISVCVQDPRLGTT</sequence>
<accession>A0A8S5MBZ6</accession>
<dbReference type="EMBL" id="BK014871">
    <property type="protein sequence ID" value="DAD79758.1"/>
    <property type="molecule type" value="Genomic_DNA"/>
</dbReference>
<reference evidence="1" key="1">
    <citation type="journal article" date="2021" name="Proc. Natl. Acad. Sci. U.S.A.">
        <title>A Catalog of Tens of Thousands of Viruses from Human Metagenomes Reveals Hidden Associations with Chronic Diseases.</title>
        <authorList>
            <person name="Tisza M.J."/>
            <person name="Buck C.B."/>
        </authorList>
    </citation>
    <scope>NUCLEOTIDE SEQUENCE</scope>
    <source>
        <strain evidence="1">CtHjy10</strain>
    </source>
</reference>